<evidence type="ECO:0000313" key="5">
    <source>
        <dbReference type="EnsemblFungi" id="MAPG_00126T0"/>
    </source>
</evidence>
<dbReference type="Proteomes" id="UP000011715">
    <property type="component" value="Unassembled WGS sequence"/>
</dbReference>
<evidence type="ECO:0000256" key="1">
    <source>
        <dbReference type="ARBA" id="ARBA00022574"/>
    </source>
</evidence>
<keyword evidence="6" id="KW-1185">Reference proteome</keyword>
<dbReference type="InterPro" id="IPR001680">
    <property type="entry name" value="WD40_rpt"/>
</dbReference>
<name>A0A0C4DK63_MAGP6</name>
<reference evidence="6" key="1">
    <citation type="submission" date="2010-05" db="EMBL/GenBank/DDBJ databases">
        <title>The genome sequence of Magnaporthe poae strain ATCC 64411.</title>
        <authorList>
            <person name="Ma L.-J."/>
            <person name="Dead R."/>
            <person name="Young S."/>
            <person name="Zeng Q."/>
            <person name="Koehrsen M."/>
            <person name="Alvarado L."/>
            <person name="Berlin A."/>
            <person name="Chapman S.B."/>
            <person name="Chen Z."/>
            <person name="Freedman E."/>
            <person name="Gellesch M."/>
            <person name="Goldberg J."/>
            <person name="Griggs A."/>
            <person name="Gujja S."/>
            <person name="Heilman E.R."/>
            <person name="Heiman D."/>
            <person name="Hepburn T."/>
            <person name="Howarth C."/>
            <person name="Jen D."/>
            <person name="Larson L."/>
            <person name="Mehta T."/>
            <person name="Neiman D."/>
            <person name="Pearson M."/>
            <person name="Roberts A."/>
            <person name="Saif S."/>
            <person name="Shea T."/>
            <person name="Shenoy N."/>
            <person name="Sisk P."/>
            <person name="Stolte C."/>
            <person name="Sykes S."/>
            <person name="Walk T."/>
            <person name="White J."/>
            <person name="Yandava C."/>
            <person name="Haas B."/>
            <person name="Nusbaum C."/>
            <person name="Birren B."/>
        </authorList>
    </citation>
    <scope>NUCLEOTIDE SEQUENCE [LARGE SCALE GENOMIC DNA]</scope>
    <source>
        <strain evidence="6">ATCC 64411 / 73-15</strain>
    </source>
</reference>
<proteinExistence type="predicted"/>
<dbReference type="EMBL" id="ADBL01000023">
    <property type="status" value="NOT_ANNOTATED_CDS"/>
    <property type="molecule type" value="Genomic_DNA"/>
</dbReference>
<feature type="repeat" description="WD" evidence="3">
    <location>
        <begin position="245"/>
        <end position="279"/>
    </location>
</feature>
<dbReference type="PROSITE" id="PS50082">
    <property type="entry name" value="WD_REPEATS_2"/>
    <property type="match status" value="2"/>
</dbReference>
<evidence type="ECO:0000313" key="6">
    <source>
        <dbReference type="Proteomes" id="UP000011715"/>
    </source>
</evidence>
<dbReference type="Pfam" id="PF00400">
    <property type="entry name" value="WD40"/>
    <property type="match status" value="3"/>
</dbReference>
<organism evidence="5 6">
    <name type="scientific">Magnaporthiopsis poae (strain ATCC 64411 / 73-15)</name>
    <name type="common">Kentucky bluegrass fungus</name>
    <name type="synonym">Magnaporthe poae</name>
    <dbReference type="NCBI Taxonomy" id="644358"/>
    <lineage>
        <taxon>Eukaryota</taxon>
        <taxon>Fungi</taxon>
        <taxon>Dikarya</taxon>
        <taxon>Ascomycota</taxon>
        <taxon>Pezizomycotina</taxon>
        <taxon>Sordariomycetes</taxon>
        <taxon>Sordariomycetidae</taxon>
        <taxon>Magnaporthales</taxon>
        <taxon>Magnaporthaceae</taxon>
        <taxon>Magnaporthiopsis</taxon>
    </lineage>
</organism>
<dbReference type="PANTHER" id="PTHR19848">
    <property type="entry name" value="WD40 REPEAT PROTEIN"/>
    <property type="match status" value="1"/>
</dbReference>
<reference evidence="4" key="2">
    <citation type="submission" date="2010-05" db="EMBL/GenBank/DDBJ databases">
        <title>The Genome Sequence of Magnaporthe poae strain ATCC 64411.</title>
        <authorList>
            <consortium name="The Broad Institute Genome Sequencing Platform"/>
            <consortium name="Broad Institute Genome Sequencing Center for Infectious Disease"/>
            <person name="Ma L.-J."/>
            <person name="Dead R."/>
            <person name="Young S."/>
            <person name="Zeng Q."/>
            <person name="Koehrsen M."/>
            <person name="Alvarado L."/>
            <person name="Berlin A."/>
            <person name="Chapman S.B."/>
            <person name="Chen Z."/>
            <person name="Freedman E."/>
            <person name="Gellesch M."/>
            <person name="Goldberg J."/>
            <person name="Griggs A."/>
            <person name="Gujja S."/>
            <person name="Heilman E.R."/>
            <person name="Heiman D."/>
            <person name="Hepburn T."/>
            <person name="Howarth C."/>
            <person name="Jen D."/>
            <person name="Larson L."/>
            <person name="Mehta T."/>
            <person name="Neiman D."/>
            <person name="Pearson M."/>
            <person name="Roberts A."/>
            <person name="Saif S."/>
            <person name="Shea T."/>
            <person name="Shenoy N."/>
            <person name="Sisk P."/>
            <person name="Stolte C."/>
            <person name="Sykes S."/>
            <person name="Walk T."/>
            <person name="White J."/>
            <person name="Yandava C."/>
            <person name="Haas B."/>
            <person name="Nusbaum C."/>
            <person name="Birren B."/>
        </authorList>
    </citation>
    <scope>NUCLEOTIDE SEQUENCE</scope>
    <source>
        <strain evidence="4">ATCC 64411</strain>
    </source>
</reference>
<dbReference type="SMART" id="SM00320">
    <property type="entry name" value="WD40"/>
    <property type="match status" value="6"/>
</dbReference>
<dbReference type="AlphaFoldDB" id="A0A0C4DK63"/>
<dbReference type="PANTHER" id="PTHR19848:SF8">
    <property type="entry name" value="F-BOX AND WD REPEAT DOMAIN CONTAINING 7"/>
    <property type="match status" value="1"/>
</dbReference>
<dbReference type="OrthoDB" id="10251741at2759"/>
<dbReference type="InterPro" id="IPR036322">
    <property type="entry name" value="WD40_repeat_dom_sf"/>
</dbReference>
<dbReference type="PROSITE" id="PS50294">
    <property type="entry name" value="WD_REPEATS_REGION"/>
    <property type="match status" value="1"/>
</dbReference>
<dbReference type="SUPFAM" id="SSF50978">
    <property type="entry name" value="WD40 repeat-like"/>
    <property type="match status" value="1"/>
</dbReference>
<feature type="repeat" description="WD" evidence="3">
    <location>
        <begin position="194"/>
        <end position="235"/>
    </location>
</feature>
<keyword evidence="2" id="KW-0677">Repeat</keyword>
<dbReference type="OMA" id="LDSSMCL"/>
<dbReference type="EnsemblFungi" id="MAPG_00126T0">
    <property type="protein sequence ID" value="MAPG_00126T0"/>
    <property type="gene ID" value="MAPG_00126"/>
</dbReference>
<dbReference type="Gene3D" id="2.130.10.10">
    <property type="entry name" value="YVTN repeat-like/Quinoprotein amine dehydrogenase"/>
    <property type="match status" value="1"/>
</dbReference>
<evidence type="ECO:0000313" key="4">
    <source>
        <dbReference type="EMBL" id="KLU81031.1"/>
    </source>
</evidence>
<evidence type="ECO:0000256" key="3">
    <source>
        <dbReference type="PROSITE-ProRule" id="PRU00221"/>
    </source>
</evidence>
<evidence type="ECO:0000256" key="2">
    <source>
        <dbReference type="ARBA" id="ARBA00022737"/>
    </source>
</evidence>
<dbReference type="STRING" id="644358.A0A0C4DK63"/>
<sequence length="323" mass="33475">MSKQYLTVHTIDDAHPSEIFALAATADGVFSASGGSTIKMHRLPSSAPVDDGPTANAASASATSVAAIEIPKAHSHGCHHLATGRAGPGKVLASAGFGQDAKIWIQSGDNSWTEHATVRPWGGEANKSTAAARVWAVALSADEQFLACSSEAGKVAVFGMCVDLSPDGRFAASGHENGTVYVFNNVSGRLIYSLTGLSKPIRAVRFSPGGTRLAAAGDAGIIAIYDTRNGEHVASLSPGPASAWVMSLDWSHTGEWLLSGSFDGRVRVWSVETGACVATHSESDQTIWAVRWLPKPPGRAPEGFCAAGARGAITFYREASGSG</sequence>
<dbReference type="VEuPathDB" id="FungiDB:MAPG_00126"/>
<protein>
    <submittedName>
        <fullName evidence="4">Meiotic recombination protein rec14</fullName>
    </submittedName>
</protein>
<reference evidence="5" key="5">
    <citation type="submission" date="2015-06" db="UniProtKB">
        <authorList>
            <consortium name="EnsemblFungi"/>
        </authorList>
    </citation>
    <scope>IDENTIFICATION</scope>
    <source>
        <strain evidence="5">ATCC 64411</strain>
    </source>
</reference>
<reference evidence="5" key="4">
    <citation type="journal article" date="2015" name="G3 (Bethesda)">
        <title>Genome sequences of three phytopathogenic species of the Magnaporthaceae family of fungi.</title>
        <authorList>
            <person name="Okagaki L.H."/>
            <person name="Nunes C.C."/>
            <person name="Sailsbery J."/>
            <person name="Clay B."/>
            <person name="Brown D."/>
            <person name="John T."/>
            <person name="Oh Y."/>
            <person name="Young N."/>
            <person name="Fitzgerald M."/>
            <person name="Haas B.J."/>
            <person name="Zeng Q."/>
            <person name="Young S."/>
            <person name="Adiconis X."/>
            <person name="Fan L."/>
            <person name="Levin J.Z."/>
            <person name="Mitchell T.K."/>
            <person name="Okubara P.A."/>
            <person name="Farman M.L."/>
            <person name="Kohn L.M."/>
            <person name="Birren B."/>
            <person name="Ma L.-J."/>
            <person name="Dean R.A."/>
        </authorList>
    </citation>
    <scope>NUCLEOTIDE SEQUENCE</scope>
    <source>
        <strain evidence="5">ATCC 64411 / 73-15</strain>
    </source>
</reference>
<gene>
    <name evidence="4" type="ORF">MAPG_00126</name>
</gene>
<accession>A0A0C4DK63</accession>
<dbReference type="InterPro" id="IPR015943">
    <property type="entry name" value="WD40/YVTN_repeat-like_dom_sf"/>
</dbReference>
<dbReference type="EMBL" id="GL876966">
    <property type="protein sequence ID" value="KLU81031.1"/>
    <property type="molecule type" value="Genomic_DNA"/>
</dbReference>
<dbReference type="eggNOG" id="KOG4155">
    <property type="taxonomic scope" value="Eukaryota"/>
</dbReference>
<keyword evidence="1 3" id="KW-0853">WD repeat</keyword>
<reference evidence="4" key="3">
    <citation type="submission" date="2011-03" db="EMBL/GenBank/DDBJ databases">
        <title>Annotation of Magnaporthe poae ATCC 64411.</title>
        <authorList>
            <person name="Ma L.-J."/>
            <person name="Dead R."/>
            <person name="Young S.K."/>
            <person name="Zeng Q."/>
            <person name="Gargeya S."/>
            <person name="Fitzgerald M."/>
            <person name="Haas B."/>
            <person name="Abouelleil A."/>
            <person name="Alvarado L."/>
            <person name="Arachchi H.M."/>
            <person name="Berlin A."/>
            <person name="Brown A."/>
            <person name="Chapman S.B."/>
            <person name="Chen Z."/>
            <person name="Dunbar C."/>
            <person name="Freedman E."/>
            <person name="Gearin G."/>
            <person name="Gellesch M."/>
            <person name="Goldberg J."/>
            <person name="Griggs A."/>
            <person name="Gujja S."/>
            <person name="Heiman D."/>
            <person name="Howarth C."/>
            <person name="Larson L."/>
            <person name="Lui A."/>
            <person name="MacDonald P.J.P."/>
            <person name="Mehta T."/>
            <person name="Montmayeur A."/>
            <person name="Murphy C."/>
            <person name="Neiman D."/>
            <person name="Pearson M."/>
            <person name="Priest M."/>
            <person name="Roberts A."/>
            <person name="Saif S."/>
            <person name="Shea T."/>
            <person name="Shenoy N."/>
            <person name="Sisk P."/>
            <person name="Stolte C."/>
            <person name="Sykes S."/>
            <person name="Yandava C."/>
            <person name="Wortman J."/>
            <person name="Nusbaum C."/>
            <person name="Birren B."/>
        </authorList>
    </citation>
    <scope>NUCLEOTIDE SEQUENCE</scope>
    <source>
        <strain evidence="4">ATCC 64411</strain>
    </source>
</reference>